<keyword evidence="6" id="KW-0256">Endoplasmic reticulum</keyword>
<dbReference type="PANTHER" id="PTHR23284:SF0">
    <property type="entry name" value="PROLACTIN REGULATORY ELEMENT-BINDING PROTEIN"/>
    <property type="match status" value="1"/>
</dbReference>
<dbReference type="GO" id="GO:0003400">
    <property type="term" value="P:regulation of COPII vesicle coating"/>
    <property type="evidence" value="ECO:0007669"/>
    <property type="project" value="TreeGrafter"/>
</dbReference>
<dbReference type="Pfam" id="PF12894">
    <property type="entry name" value="ANAPC4_WD40"/>
    <property type="match status" value="1"/>
</dbReference>
<proteinExistence type="predicted"/>
<evidence type="ECO:0000256" key="12">
    <source>
        <dbReference type="SAM" id="Phobius"/>
    </source>
</evidence>
<keyword evidence="5" id="KW-0677">Repeat</keyword>
<evidence type="ECO:0000313" key="15">
    <source>
        <dbReference type="Proteomes" id="UP000244336"/>
    </source>
</evidence>
<feature type="region of interest" description="Disordered" evidence="11">
    <location>
        <begin position="87"/>
        <end position="121"/>
    </location>
</feature>
<keyword evidence="9 12" id="KW-1133">Transmembrane helix</keyword>
<dbReference type="InterPro" id="IPR015943">
    <property type="entry name" value="WD40/YVTN_repeat-like_dom_sf"/>
</dbReference>
<dbReference type="AlphaFoldDB" id="A0A2T7CQ80"/>
<dbReference type="Gene3D" id="2.130.10.10">
    <property type="entry name" value="YVTN repeat-like/Quinoprotein amine dehydrogenase"/>
    <property type="match status" value="1"/>
</dbReference>
<evidence type="ECO:0000313" key="14">
    <source>
        <dbReference type="EMBL" id="PUZ45488.1"/>
    </source>
</evidence>
<dbReference type="GO" id="GO:0005085">
    <property type="term" value="F:guanyl-nucleotide exchange factor activity"/>
    <property type="evidence" value="ECO:0007669"/>
    <property type="project" value="InterPro"/>
</dbReference>
<sequence>MSTFDQGPLCKEHLDSQAKGQVVNLNAFENTRTLPPPAACTSGDRRHRPTRLPRRPAAMAPRGGQSYGFPIYCAAWLPLGHILKPDPPAGDADADADASSAASPSSPPPPMAALGGGGGEGRSGVPNKLVVAALDPAGEEAALSPEAVVEVKTKEEVPYRMAVHPRGDGVLCAFPNGCRLYRWESQEGDEPRKLALEPDQEALADLKDVGLQLAVSFSGEGSILATGGEDGHLRVFKWPAMESVLTEADTKTSIKDLSFSSDEKFLAVNRSSGPCRVWDLLSSEVVANLPREAGEIFGFCRFSNKIDSSNILFITAMQGDYGKIISWNTTSWTRVGSKKITREAISAFAVSPDGSLLAIGTIEGTIIVLGSKDMRTLITVKKAHLGIVTTLAFSQDSRTLLSTSFDSTARVTSVGSPKGNGASVWPMLLVIILAILVYYCMQHKEELLAMLPR</sequence>
<dbReference type="OrthoDB" id="2013972at2759"/>
<protein>
    <recommendedName>
        <fullName evidence="13">Anaphase-promoting complex subunit 4-like WD40 domain-containing protein</fullName>
    </recommendedName>
</protein>
<keyword evidence="10 12" id="KW-0472">Membrane</keyword>
<dbReference type="SMART" id="SM00320">
    <property type="entry name" value="WD40"/>
    <property type="match status" value="4"/>
</dbReference>
<dbReference type="InterPro" id="IPR024977">
    <property type="entry name" value="Apc4-like_WD40_dom"/>
</dbReference>
<dbReference type="Gramene" id="PUZ45488">
    <property type="protein sequence ID" value="PUZ45488"/>
    <property type="gene ID" value="GQ55_8G227800"/>
</dbReference>
<keyword evidence="7" id="KW-0931">ER-Golgi transport</keyword>
<dbReference type="Proteomes" id="UP000244336">
    <property type="component" value="Chromosome 8"/>
</dbReference>
<evidence type="ECO:0000256" key="1">
    <source>
        <dbReference type="ARBA" id="ARBA00004389"/>
    </source>
</evidence>
<accession>A0A2T7CQ80</accession>
<feature type="transmembrane region" description="Helical" evidence="12">
    <location>
        <begin position="423"/>
        <end position="441"/>
    </location>
</feature>
<dbReference type="PANTHER" id="PTHR23284">
    <property type="entry name" value="PROLACTIN REGULATORY ELEMENT BINDING PROTEIN"/>
    <property type="match status" value="1"/>
</dbReference>
<evidence type="ECO:0000256" key="5">
    <source>
        <dbReference type="ARBA" id="ARBA00022737"/>
    </source>
</evidence>
<comment type="subcellular location">
    <subcellularLocation>
        <location evidence="1">Endoplasmic reticulum membrane</location>
        <topology evidence="1">Single-pass membrane protein</topology>
    </subcellularLocation>
</comment>
<evidence type="ECO:0000256" key="4">
    <source>
        <dbReference type="ARBA" id="ARBA00022692"/>
    </source>
</evidence>
<feature type="region of interest" description="Disordered" evidence="11">
    <location>
        <begin position="30"/>
        <end position="61"/>
    </location>
</feature>
<dbReference type="FunFam" id="2.130.10.10:FF:000612">
    <property type="entry name" value="SEC12-like protein 2"/>
    <property type="match status" value="1"/>
</dbReference>
<evidence type="ECO:0000256" key="2">
    <source>
        <dbReference type="ARBA" id="ARBA00022448"/>
    </source>
</evidence>
<dbReference type="EMBL" id="CM009756">
    <property type="protein sequence ID" value="PUZ45488.1"/>
    <property type="molecule type" value="Genomic_DNA"/>
</dbReference>
<dbReference type="InterPro" id="IPR001680">
    <property type="entry name" value="WD40_rpt"/>
</dbReference>
<keyword evidence="2" id="KW-0813">Transport</keyword>
<keyword evidence="8" id="KW-0653">Protein transport</keyword>
<evidence type="ECO:0000256" key="10">
    <source>
        <dbReference type="ARBA" id="ARBA00023136"/>
    </source>
</evidence>
<evidence type="ECO:0000259" key="13">
    <source>
        <dbReference type="Pfam" id="PF12894"/>
    </source>
</evidence>
<dbReference type="GO" id="GO:0006888">
    <property type="term" value="P:endoplasmic reticulum to Golgi vesicle-mediated transport"/>
    <property type="evidence" value="ECO:0007669"/>
    <property type="project" value="TreeGrafter"/>
</dbReference>
<reference evidence="14 15" key="1">
    <citation type="submission" date="2018-04" db="EMBL/GenBank/DDBJ databases">
        <title>WGS assembly of Panicum hallii var. hallii HAL2.</title>
        <authorList>
            <person name="Lovell J."/>
            <person name="Jenkins J."/>
            <person name="Lowry D."/>
            <person name="Mamidi S."/>
            <person name="Sreedasyam A."/>
            <person name="Weng X."/>
            <person name="Barry K."/>
            <person name="Bonette J."/>
            <person name="Campitelli B."/>
            <person name="Daum C."/>
            <person name="Gordon S."/>
            <person name="Gould B."/>
            <person name="Lipzen A."/>
            <person name="MacQueen A."/>
            <person name="Palacio-Mejia J."/>
            <person name="Plott C."/>
            <person name="Shakirov E."/>
            <person name="Shu S."/>
            <person name="Yoshinaga Y."/>
            <person name="Zane M."/>
            <person name="Rokhsar D."/>
            <person name="Grimwood J."/>
            <person name="Schmutz J."/>
            <person name="Juenger T."/>
        </authorList>
    </citation>
    <scope>NUCLEOTIDE SEQUENCE [LARGE SCALE GENOMIC DNA]</scope>
    <source>
        <strain evidence="15">cv. HAL2</strain>
    </source>
</reference>
<dbReference type="STRING" id="1504633.A0A2T7CQ80"/>
<evidence type="ECO:0000256" key="3">
    <source>
        <dbReference type="ARBA" id="ARBA00022574"/>
    </source>
</evidence>
<name>A0A2T7CQ80_9POAL</name>
<evidence type="ECO:0000256" key="8">
    <source>
        <dbReference type="ARBA" id="ARBA00022927"/>
    </source>
</evidence>
<gene>
    <name evidence="14" type="ORF">GQ55_8G227800</name>
</gene>
<dbReference type="Pfam" id="PF00400">
    <property type="entry name" value="WD40"/>
    <property type="match status" value="1"/>
</dbReference>
<evidence type="ECO:0000256" key="9">
    <source>
        <dbReference type="ARBA" id="ARBA00022989"/>
    </source>
</evidence>
<feature type="domain" description="Anaphase-promoting complex subunit 4-like WD40" evidence="13">
    <location>
        <begin position="216"/>
        <end position="295"/>
    </location>
</feature>
<evidence type="ECO:0000256" key="6">
    <source>
        <dbReference type="ARBA" id="ARBA00022824"/>
    </source>
</evidence>
<dbReference type="InterPro" id="IPR036322">
    <property type="entry name" value="WD40_repeat_dom_sf"/>
</dbReference>
<keyword evidence="15" id="KW-1185">Reference proteome</keyword>
<dbReference type="SUPFAM" id="SSF50978">
    <property type="entry name" value="WD40 repeat-like"/>
    <property type="match status" value="1"/>
</dbReference>
<keyword evidence="3" id="KW-0853">WD repeat</keyword>
<organism evidence="14 15">
    <name type="scientific">Panicum hallii var. hallii</name>
    <dbReference type="NCBI Taxonomy" id="1504633"/>
    <lineage>
        <taxon>Eukaryota</taxon>
        <taxon>Viridiplantae</taxon>
        <taxon>Streptophyta</taxon>
        <taxon>Embryophyta</taxon>
        <taxon>Tracheophyta</taxon>
        <taxon>Spermatophyta</taxon>
        <taxon>Magnoliopsida</taxon>
        <taxon>Liliopsida</taxon>
        <taxon>Poales</taxon>
        <taxon>Poaceae</taxon>
        <taxon>PACMAD clade</taxon>
        <taxon>Panicoideae</taxon>
        <taxon>Panicodae</taxon>
        <taxon>Paniceae</taxon>
        <taxon>Panicinae</taxon>
        <taxon>Panicum</taxon>
        <taxon>Panicum sect. Panicum</taxon>
    </lineage>
</organism>
<evidence type="ECO:0000256" key="11">
    <source>
        <dbReference type="SAM" id="MobiDB-lite"/>
    </source>
</evidence>
<dbReference type="GO" id="GO:0005789">
    <property type="term" value="C:endoplasmic reticulum membrane"/>
    <property type="evidence" value="ECO:0007669"/>
    <property type="project" value="UniProtKB-SubCell"/>
</dbReference>
<dbReference type="InterPro" id="IPR045260">
    <property type="entry name" value="Sec12-like"/>
</dbReference>
<dbReference type="GO" id="GO:0015031">
    <property type="term" value="P:protein transport"/>
    <property type="evidence" value="ECO:0007669"/>
    <property type="project" value="UniProtKB-KW"/>
</dbReference>
<evidence type="ECO:0000256" key="7">
    <source>
        <dbReference type="ARBA" id="ARBA00022892"/>
    </source>
</evidence>
<feature type="compositionally biased region" description="Basic residues" evidence="11">
    <location>
        <begin position="45"/>
        <end position="54"/>
    </location>
</feature>
<keyword evidence="4 12" id="KW-0812">Transmembrane</keyword>